<dbReference type="SUPFAM" id="SSF56091">
    <property type="entry name" value="DNA ligase/mRNA capping enzyme, catalytic domain"/>
    <property type="match status" value="1"/>
</dbReference>
<evidence type="ECO:0000256" key="4">
    <source>
        <dbReference type="ARBA" id="ARBA00022705"/>
    </source>
</evidence>
<name>A2BWA5_PROM5</name>
<reference evidence="15 16" key="1">
    <citation type="journal article" date="2007" name="PLoS Genet.">
        <title>Patterns and implications of gene gain and loss in the evolution of Prochlorococcus.</title>
        <authorList>
            <person name="Kettler G.C."/>
            <person name="Martiny A.C."/>
            <person name="Huang K."/>
            <person name="Zucker J."/>
            <person name="Coleman M.L."/>
            <person name="Rodrigue S."/>
            <person name="Chen F."/>
            <person name="Lapidus A."/>
            <person name="Ferriera S."/>
            <person name="Johnson J."/>
            <person name="Steglich C."/>
            <person name="Church G.M."/>
            <person name="Richardson P."/>
            <person name="Chisholm S.W."/>
        </authorList>
    </citation>
    <scope>NUCLEOTIDE SEQUENCE [LARGE SCALE GENOMIC DNA]</scope>
    <source>
        <strain evidence="15 16">MIT 9515</strain>
    </source>
</reference>
<dbReference type="Pfam" id="PF04679">
    <property type="entry name" value="DNA_ligase_A_C"/>
    <property type="match status" value="1"/>
</dbReference>
<dbReference type="InterPro" id="IPR016059">
    <property type="entry name" value="DNA_ligase_ATP-dep_CS"/>
</dbReference>
<evidence type="ECO:0000313" key="15">
    <source>
        <dbReference type="EMBL" id="ABM72066.1"/>
    </source>
</evidence>
<dbReference type="InterPro" id="IPR050191">
    <property type="entry name" value="ATP-dep_DNA_ligase"/>
</dbReference>
<dbReference type="NCBIfam" id="NF006701">
    <property type="entry name" value="PRK09247.1"/>
    <property type="match status" value="1"/>
</dbReference>
<dbReference type="InterPro" id="IPR026333">
    <property type="entry name" value="ATP_dep_DNA_lig_pp_1105_fam"/>
</dbReference>
<dbReference type="CDD" id="cd07897">
    <property type="entry name" value="Adenylation_DNA_ligase_Bac1"/>
    <property type="match status" value="1"/>
</dbReference>
<dbReference type="AlphaFoldDB" id="A2BWA5"/>
<proteinExistence type="predicted"/>
<dbReference type="GO" id="GO:0051301">
    <property type="term" value="P:cell division"/>
    <property type="evidence" value="ECO:0007669"/>
    <property type="project" value="UniProtKB-KW"/>
</dbReference>
<dbReference type="Gene3D" id="1.10.3260.10">
    <property type="entry name" value="DNA ligase, ATP-dependent, N-terminal domain"/>
    <property type="match status" value="1"/>
</dbReference>
<comment type="catalytic activity">
    <reaction evidence="13">
        <text>ATP + (deoxyribonucleotide)n-3'-hydroxyl + 5'-phospho-(deoxyribonucleotide)m = (deoxyribonucleotide)n+m + AMP + diphosphate.</text>
        <dbReference type="EC" id="6.5.1.1"/>
    </reaction>
</comment>
<dbReference type="InterPro" id="IPR036599">
    <property type="entry name" value="DNA_ligase_N_sf"/>
</dbReference>
<evidence type="ECO:0000256" key="7">
    <source>
        <dbReference type="ARBA" id="ARBA00022763"/>
    </source>
</evidence>
<keyword evidence="3" id="KW-0132">Cell division</keyword>
<dbReference type="GO" id="GO:0003677">
    <property type="term" value="F:DNA binding"/>
    <property type="evidence" value="ECO:0007669"/>
    <property type="project" value="InterPro"/>
</dbReference>
<evidence type="ECO:0000256" key="9">
    <source>
        <dbReference type="ARBA" id="ARBA00022842"/>
    </source>
</evidence>
<dbReference type="InterPro" id="IPR012308">
    <property type="entry name" value="DNA_ligase_ATP-dep_N"/>
</dbReference>
<dbReference type="GO" id="GO:0006260">
    <property type="term" value="P:DNA replication"/>
    <property type="evidence" value="ECO:0007669"/>
    <property type="project" value="UniProtKB-KW"/>
</dbReference>
<sequence length="545" mass="63999">MSLKKFSELYLDLDSCNSTNKKIEILNNYFSSNEDLENAWTIYLLTGKKNKRFISGSLLKTLFSEIYEYPLWLIDSCYLKVGDSSEVISLLLRNKIIGRNYKYQNISLNELLNKFLPDLYILKEEDKKLRLKEIWENIPKENHLVINKILTGTFRVGVSIGLITKSIAKLINLEEAIISHRLMGDFIPSPETYQLLISKKINPSELNYKPYPFLLANTFDKKIIDKSINDFQFEWKWDGIRIQLIKRDGKISIWSRGQELVNKSFPELVEKIVFIKDDFVVDGELLVWNSIEDLPMNFSLLQKRLNRKEPSRKIQKSFPITFIAYDLLEIDGEDQREFNLKNRRINLENNFYKWLNESEEDLSNIFKISKLIYPKNWKEAEMFKNNSRDNGTEGLVIKNKNSNYSPGRKKGLWWKYKVDPMQLDAVLIYAKGGTGIRAGLYTDYSFGLWKDGELIKFASAYSGLNNTEIKELDKWIRQNTIERFGPVRSVKPKMVFEISFENIQRSKRHKSGIAVRFPRITKWRKDKFIQDADTLENAQKLILSE</sequence>
<evidence type="ECO:0000256" key="8">
    <source>
        <dbReference type="ARBA" id="ARBA00022840"/>
    </source>
</evidence>
<evidence type="ECO:0000256" key="11">
    <source>
        <dbReference type="ARBA" id="ARBA00023204"/>
    </source>
</evidence>
<dbReference type="GO" id="GO:0005524">
    <property type="term" value="F:ATP binding"/>
    <property type="evidence" value="ECO:0007669"/>
    <property type="project" value="UniProtKB-KW"/>
</dbReference>
<keyword evidence="6" id="KW-0547">Nucleotide-binding</keyword>
<dbReference type="eggNOG" id="COG1793">
    <property type="taxonomic scope" value="Bacteria"/>
</dbReference>
<keyword evidence="10" id="KW-0233">DNA recombination</keyword>
<dbReference type="SUPFAM" id="SSF50249">
    <property type="entry name" value="Nucleic acid-binding proteins"/>
    <property type="match status" value="1"/>
</dbReference>
<keyword evidence="8" id="KW-0067">ATP-binding</keyword>
<protein>
    <recommendedName>
        <fullName evidence="1">DNA ligase (ATP)</fullName>
        <ecNumber evidence="1">6.5.1.1</ecNumber>
    </recommendedName>
</protein>
<dbReference type="RefSeq" id="WP_011820171.1">
    <property type="nucleotide sequence ID" value="NC_008817.1"/>
</dbReference>
<keyword evidence="9" id="KW-0460">Magnesium</keyword>
<dbReference type="PROSITE" id="PS50160">
    <property type="entry name" value="DNA_LIGASE_A3"/>
    <property type="match status" value="1"/>
</dbReference>
<evidence type="ECO:0000256" key="10">
    <source>
        <dbReference type="ARBA" id="ARBA00023172"/>
    </source>
</evidence>
<dbReference type="InterPro" id="IPR012310">
    <property type="entry name" value="DNA_ligase_ATP-dep_cent"/>
</dbReference>
<evidence type="ECO:0000256" key="12">
    <source>
        <dbReference type="ARBA" id="ARBA00023306"/>
    </source>
</evidence>
<dbReference type="InterPro" id="IPR012309">
    <property type="entry name" value="DNA_ligase_ATP-dep_C"/>
</dbReference>
<dbReference type="SUPFAM" id="SSF117018">
    <property type="entry name" value="ATP-dependent DNA ligase DNA-binding domain"/>
    <property type="match status" value="1"/>
</dbReference>
<evidence type="ECO:0000259" key="14">
    <source>
        <dbReference type="PROSITE" id="PS50160"/>
    </source>
</evidence>
<evidence type="ECO:0000256" key="3">
    <source>
        <dbReference type="ARBA" id="ARBA00022618"/>
    </source>
</evidence>
<evidence type="ECO:0000256" key="13">
    <source>
        <dbReference type="ARBA" id="ARBA00034003"/>
    </source>
</evidence>
<evidence type="ECO:0000313" key="16">
    <source>
        <dbReference type="Proteomes" id="UP000001589"/>
    </source>
</evidence>
<dbReference type="GeneID" id="60200735"/>
<dbReference type="KEGG" id="pmc:P9515_08591"/>
<dbReference type="OrthoDB" id="9767858at2"/>
<dbReference type="PANTHER" id="PTHR45674:SF13">
    <property type="entry name" value="DNA LIGASE-RELATED"/>
    <property type="match status" value="1"/>
</dbReference>
<keyword evidence="4" id="KW-0235">DNA replication</keyword>
<evidence type="ECO:0000256" key="1">
    <source>
        <dbReference type="ARBA" id="ARBA00012727"/>
    </source>
</evidence>
<dbReference type="EC" id="6.5.1.1" evidence="1"/>
<dbReference type="Gene3D" id="2.40.50.140">
    <property type="entry name" value="Nucleic acid-binding proteins"/>
    <property type="match status" value="1"/>
</dbReference>
<evidence type="ECO:0000256" key="6">
    <source>
        <dbReference type="ARBA" id="ARBA00022741"/>
    </source>
</evidence>
<accession>A2BWA5</accession>
<keyword evidence="2 15" id="KW-0436">Ligase</keyword>
<keyword evidence="12" id="KW-0131">Cell cycle</keyword>
<dbReference type="GO" id="GO:0003910">
    <property type="term" value="F:DNA ligase (ATP) activity"/>
    <property type="evidence" value="ECO:0007669"/>
    <property type="project" value="UniProtKB-EC"/>
</dbReference>
<dbReference type="PANTHER" id="PTHR45674">
    <property type="entry name" value="DNA LIGASE 1/3 FAMILY MEMBER"/>
    <property type="match status" value="1"/>
</dbReference>
<dbReference type="HOGENOM" id="CLU_005138_6_2_3"/>
<feature type="domain" description="ATP-dependent DNA ligase family profile" evidence="14">
    <location>
        <begin position="313"/>
        <end position="450"/>
    </location>
</feature>
<keyword evidence="5" id="KW-0479">Metal-binding</keyword>
<evidence type="ECO:0000256" key="2">
    <source>
        <dbReference type="ARBA" id="ARBA00022598"/>
    </source>
</evidence>
<dbReference type="Proteomes" id="UP000001589">
    <property type="component" value="Chromosome"/>
</dbReference>
<dbReference type="STRING" id="167542.P9515_08591"/>
<dbReference type="CDD" id="cd07972">
    <property type="entry name" value="OBF_DNA_ligase_Arch_LigB"/>
    <property type="match status" value="1"/>
</dbReference>
<dbReference type="Gene3D" id="3.30.470.30">
    <property type="entry name" value="DNA ligase/mRNA capping enzyme"/>
    <property type="match status" value="1"/>
</dbReference>
<dbReference type="NCBIfam" id="TIGR04120">
    <property type="entry name" value="DNA_lig_bact"/>
    <property type="match status" value="1"/>
</dbReference>
<dbReference type="GO" id="GO:0046872">
    <property type="term" value="F:metal ion binding"/>
    <property type="evidence" value="ECO:0007669"/>
    <property type="project" value="UniProtKB-KW"/>
</dbReference>
<organism evidence="15 16">
    <name type="scientific">Prochlorococcus marinus (strain MIT 9515)</name>
    <dbReference type="NCBI Taxonomy" id="167542"/>
    <lineage>
        <taxon>Bacteria</taxon>
        <taxon>Bacillati</taxon>
        <taxon>Cyanobacteriota</taxon>
        <taxon>Cyanophyceae</taxon>
        <taxon>Synechococcales</taxon>
        <taxon>Prochlorococcaceae</taxon>
        <taxon>Prochlorococcus</taxon>
    </lineage>
</organism>
<dbReference type="Pfam" id="PF01068">
    <property type="entry name" value="DNA_ligase_A_M"/>
    <property type="match status" value="1"/>
</dbReference>
<dbReference type="GO" id="GO:0006281">
    <property type="term" value="P:DNA repair"/>
    <property type="evidence" value="ECO:0007669"/>
    <property type="project" value="UniProtKB-KW"/>
</dbReference>
<dbReference type="Pfam" id="PF04675">
    <property type="entry name" value="DNA_ligase_A_N"/>
    <property type="match status" value="1"/>
</dbReference>
<gene>
    <name evidence="15" type="ordered locus">P9515_08591</name>
</gene>
<dbReference type="EMBL" id="CP000552">
    <property type="protein sequence ID" value="ABM72066.1"/>
    <property type="molecule type" value="Genomic_DNA"/>
</dbReference>
<keyword evidence="7" id="KW-0227">DNA damage</keyword>
<dbReference type="InterPro" id="IPR012340">
    <property type="entry name" value="NA-bd_OB-fold"/>
</dbReference>
<dbReference type="PROSITE" id="PS00697">
    <property type="entry name" value="DNA_LIGASE_A1"/>
    <property type="match status" value="1"/>
</dbReference>
<dbReference type="GO" id="GO:0006310">
    <property type="term" value="P:DNA recombination"/>
    <property type="evidence" value="ECO:0007669"/>
    <property type="project" value="UniProtKB-KW"/>
</dbReference>
<evidence type="ECO:0000256" key="5">
    <source>
        <dbReference type="ARBA" id="ARBA00022723"/>
    </source>
</evidence>
<keyword evidence="11" id="KW-0234">DNA repair</keyword>